<keyword evidence="2" id="KW-1185">Reference proteome</keyword>
<dbReference type="EMBL" id="LT629971">
    <property type="protein sequence ID" value="SEH80137.1"/>
    <property type="molecule type" value="Genomic_DNA"/>
</dbReference>
<dbReference type="AlphaFoldDB" id="A0A1H6L6M7"/>
<reference evidence="2" key="1">
    <citation type="submission" date="2016-10" db="EMBL/GenBank/DDBJ databases">
        <authorList>
            <person name="Varghese N."/>
            <person name="Submissions S."/>
        </authorList>
    </citation>
    <scope>NUCLEOTIDE SEQUENCE [LARGE SCALE GENOMIC DNA]</scope>
    <source>
        <strain evidence="2">DSM 45405</strain>
    </source>
</reference>
<dbReference type="STRING" id="370526.SAMN04489835_4307"/>
<organism evidence="1 2">
    <name type="scientific">Mycolicibacterium rutilum</name>
    <name type="common">Mycobacterium rutilum</name>
    <dbReference type="NCBI Taxonomy" id="370526"/>
    <lineage>
        <taxon>Bacteria</taxon>
        <taxon>Bacillati</taxon>
        <taxon>Actinomycetota</taxon>
        <taxon>Actinomycetes</taxon>
        <taxon>Mycobacteriales</taxon>
        <taxon>Mycobacteriaceae</taxon>
        <taxon>Mycolicibacterium</taxon>
    </lineage>
</organism>
<gene>
    <name evidence="1" type="ORF">SAMN04489835_4307</name>
</gene>
<evidence type="ECO:0000313" key="2">
    <source>
        <dbReference type="Proteomes" id="UP000182915"/>
    </source>
</evidence>
<dbReference type="RefSeq" id="WP_157897781.1">
    <property type="nucleotide sequence ID" value="NZ_LT629971.1"/>
</dbReference>
<dbReference type="Proteomes" id="UP000182915">
    <property type="component" value="Chromosome I"/>
</dbReference>
<name>A0A1H6L6M7_MYCRU</name>
<protein>
    <submittedName>
        <fullName evidence="1">Uncharacterized protein</fullName>
    </submittedName>
</protein>
<dbReference type="OrthoDB" id="4630481at2"/>
<proteinExistence type="predicted"/>
<accession>A0A1H6L6M7</accession>
<evidence type="ECO:0000313" key="1">
    <source>
        <dbReference type="EMBL" id="SEH80137.1"/>
    </source>
</evidence>
<sequence>MAGALAMPVLGIGAGIAGAEPGSPAVTWKLDRPHWDDDWNDWDNGPRGRGWDGRGHQNACAWVPPAVSMWVPPAVC</sequence>